<dbReference type="InterPro" id="IPR002750">
    <property type="entry name" value="CobE/GbiG_C"/>
</dbReference>
<dbReference type="SUPFAM" id="SSF159664">
    <property type="entry name" value="CobE/GbiG C-terminal domain-like"/>
    <property type="match status" value="1"/>
</dbReference>
<dbReference type="EMBL" id="PXNQ02000012">
    <property type="protein sequence ID" value="RNF33208.1"/>
    <property type="molecule type" value="Genomic_DNA"/>
</dbReference>
<feature type="domain" description="CobE/GbiG C-terminal" evidence="1">
    <location>
        <begin position="3"/>
        <end position="111"/>
    </location>
</feature>
<evidence type="ECO:0000313" key="2">
    <source>
        <dbReference type="EMBL" id="RNF33208.1"/>
    </source>
</evidence>
<proteinExistence type="predicted"/>
<organism evidence="2 3">
    <name type="scientific">Paracoccus methylarcula</name>
    <dbReference type="NCBI Taxonomy" id="72022"/>
    <lineage>
        <taxon>Bacteria</taxon>
        <taxon>Pseudomonadati</taxon>
        <taxon>Pseudomonadota</taxon>
        <taxon>Alphaproteobacteria</taxon>
        <taxon>Rhodobacterales</taxon>
        <taxon>Paracoccaceae</taxon>
        <taxon>Paracoccus</taxon>
    </lineage>
</organism>
<keyword evidence="2" id="KW-0489">Methyltransferase</keyword>
<reference evidence="2" key="1">
    <citation type="submission" date="2018-05" db="EMBL/GenBank/DDBJ databases">
        <title>Reclassification of Methylarcula marina and Methylarcula terricola as Paracoccus methylarcula sp.nov., comb.nov. and Paracoccus terricola comb.nov.</title>
        <authorList>
            <person name="Shmareva M.N."/>
            <person name="Doronina N.V."/>
            <person name="Vasilenko O.V."/>
            <person name="Tarlachkov S.V."/>
            <person name="Trotsenko Y.A."/>
        </authorList>
    </citation>
    <scope>NUCLEOTIDE SEQUENCE [LARGE SCALE GENOMIC DNA]</scope>
    <source>
        <strain evidence="2">VKM B-2159</strain>
    </source>
</reference>
<protein>
    <submittedName>
        <fullName evidence="2">Precorrin methylase</fullName>
    </submittedName>
</protein>
<keyword evidence="3" id="KW-1185">Reference proteome</keyword>
<dbReference type="AlphaFoldDB" id="A0A422QT38"/>
<name>A0A422QT38_9RHOB</name>
<dbReference type="InterPro" id="IPR036518">
    <property type="entry name" value="CobE/GbiG_C_sf"/>
</dbReference>
<evidence type="ECO:0000259" key="1">
    <source>
        <dbReference type="Pfam" id="PF01890"/>
    </source>
</evidence>
<evidence type="ECO:0000313" key="3">
    <source>
        <dbReference type="Proteomes" id="UP000238137"/>
    </source>
</evidence>
<dbReference type="GO" id="GO:0032259">
    <property type="term" value="P:methylation"/>
    <property type="evidence" value="ECO:0007669"/>
    <property type="project" value="UniProtKB-KW"/>
</dbReference>
<gene>
    <name evidence="2" type="ORF">A7A09_017385</name>
</gene>
<dbReference type="RefSeq" id="WP_106692580.1">
    <property type="nucleotide sequence ID" value="NZ_PXNQ02000012.1"/>
</dbReference>
<dbReference type="GO" id="GO:0008168">
    <property type="term" value="F:methyltransferase activity"/>
    <property type="evidence" value="ECO:0007669"/>
    <property type="project" value="UniProtKB-KW"/>
</dbReference>
<dbReference type="OrthoDB" id="7475241at2"/>
<dbReference type="Pfam" id="PF01890">
    <property type="entry name" value="CbiG_C"/>
    <property type="match status" value="1"/>
</dbReference>
<dbReference type="Gene3D" id="3.30.420.180">
    <property type="entry name" value="CobE/GbiG C-terminal domain"/>
    <property type="match status" value="1"/>
</dbReference>
<keyword evidence="2" id="KW-0808">Transferase</keyword>
<sequence>MRVAGFGCRPGAPIEALRDALTRTGTQDLAALATIPAREAELTAFARELALPLRLTGVEGIATPTRSERIQALHGTGSIAEAAALSACEPGARIIVTRVTSACGRATAAIAEDKETP</sequence>
<dbReference type="GO" id="GO:0009236">
    <property type="term" value="P:cobalamin biosynthetic process"/>
    <property type="evidence" value="ECO:0007669"/>
    <property type="project" value="InterPro"/>
</dbReference>
<dbReference type="Proteomes" id="UP000238137">
    <property type="component" value="Unassembled WGS sequence"/>
</dbReference>
<accession>A0A422QT38</accession>
<comment type="caution">
    <text evidence="2">The sequence shown here is derived from an EMBL/GenBank/DDBJ whole genome shotgun (WGS) entry which is preliminary data.</text>
</comment>